<gene>
    <name evidence="2" type="ORF">SNEC2469_LOCUS4138</name>
</gene>
<evidence type="ECO:0000313" key="2">
    <source>
        <dbReference type="EMBL" id="CAE7238381.1"/>
    </source>
</evidence>
<accession>A0A812KYF8</accession>
<dbReference type="Gene3D" id="3.30.70.330">
    <property type="match status" value="1"/>
</dbReference>
<evidence type="ECO:0000259" key="1">
    <source>
        <dbReference type="Pfam" id="PF00076"/>
    </source>
</evidence>
<dbReference type="AlphaFoldDB" id="A0A812KYF8"/>
<name>A0A812KYF8_9DINO</name>
<dbReference type="InterPro" id="IPR000504">
    <property type="entry name" value="RRM_dom"/>
</dbReference>
<dbReference type="GO" id="GO:0003723">
    <property type="term" value="F:RNA binding"/>
    <property type="evidence" value="ECO:0007669"/>
    <property type="project" value="InterPro"/>
</dbReference>
<dbReference type="InterPro" id="IPR012677">
    <property type="entry name" value="Nucleotide-bd_a/b_plait_sf"/>
</dbReference>
<dbReference type="CDD" id="cd00590">
    <property type="entry name" value="RRM_SF"/>
    <property type="match status" value="1"/>
</dbReference>
<comment type="caution">
    <text evidence="2">The sequence shown here is derived from an EMBL/GenBank/DDBJ whole genome shotgun (WGS) entry which is preliminary data.</text>
</comment>
<feature type="domain" description="RRM" evidence="1">
    <location>
        <begin position="5"/>
        <end position="70"/>
    </location>
</feature>
<protein>
    <recommendedName>
        <fullName evidence="1">RRM domain-containing protein</fullName>
    </recommendedName>
</protein>
<dbReference type="Pfam" id="PF00076">
    <property type="entry name" value="RRM_1"/>
    <property type="match status" value="1"/>
</dbReference>
<keyword evidence="3" id="KW-1185">Reference proteome</keyword>
<organism evidence="2 3">
    <name type="scientific">Symbiodinium necroappetens</name>
    <dbReference type="NCBI Taxonomy" id="1628268"/>
    <lineage>
        <taxon>Eukaryota</taxon>
        <taxon>Sar</taxon>
        <taxon>Alveolata</taxon>
        <taxon>Dinophyceae</taxon>
        <taxon>Suessiales</taxon>
        <taxon>Symbiodiniaceae</taxon>
        <taxon>Symbiodinium</taxon>
    </lineage>
</organism>
<dbReference type="OrthoDB" id="418375at2759"/>
<dbReference type="SUPFAM" id="SSF54928">
    <property type="entry name" value="RNA-binding domain, RBD"/>
    <property type="match status" value="1"/>
</dbReference>
<dbReference type="Proteomes" id="UP000601435">
    <property type="component" value="Unassembled WGS sequence"/>
</dbReference>
<sequence length="495" mass="55445">MESRVYISSLPWAVSKAAIINLLSEHNLVSGHIQVVRKGSFLQNGSFCSAFVTFDNADMAVRAIGLLDGRVDSRFGPVALKAEMARPKPTIRPRSRTPVRVPQPKVQATCVANPPAVAENNDNTNETTAAVAENDDNMNEPTAAVAENDNNEATLMSKAYMEVPIPFAGFGKPKNLIPRWLATQYSKDSVQGKKALTFLADGFYGVLWCTGHGDRSWTVFGPNAEWRKHMWTTADWLKWDARSPCPLFAGEGGITALAVGLDWLHCKYLGTDMHMYGSILKLLCFFILPSSAINNLQTVWGDIKSFYKELGTPVRYKYITKLSMFIPAKSPYPKLRGKGAEVKYLSEVMLKLWQKYLNPHLRVHKQIELMLRLNAAVEQTIIDYREALFFPAAVAATFATQVEKYLLLLTAVAEHYLEERLFDITSKAHFVQHCALQSHTLSPRAIWCFMGEDMQKKMQTLAKACVKGQGPVQATRKVAQQYRLALHLQLSQLDD</sequence>
<evidence type="ECO:0000313" key="3">
    <source>
        <dbReference type="Proteomes" id="UP000601435"/>
    </source>
</evidence>
<dbReference type="InterPro" id="IPR035979">
    <property type="entry name" value="RBD_domain_sf"/>
</dbReference>
<dbReference type="EMBL" id="CAJNJA010008597">
    <property type="protein sequence ID" value="CAE7238381.1"/>
    <property type="molecule type" value="Genomic_DNA"/>
</dbReference>
<reference evidence="2" key="1">
    <citation type="submission" date="2021-02" db="EMBL/GenBank/DDBJ databases">
        <authorList>
            <person name="Dougan E. K."/>
            <person name="Rhodes N."/>
            <person name="Thang M."/>
            <person name="Chan C."/>
        </authorList>
    </citation>
    <scope>NUCLEOTIDE SEQUENCE</scope>
</reference>
<proteinExistence type="predicted"/>